<protein>
    <submittedName>
        <fullName evidence="4">Fe-S cluster assembly protein SufB</fullName>
    </submittedName>
</protein>
<dbReference type="Proteomes" id="UP000235346">
    <property type="component" value="Unassembled WGS sequence"/>
</dbReference>
<comment type="similarity">
    <text evidence="1">Belongs to the iron-sulfur cluster assembly SufBD family.</text>
</comment>
<dbReference type="Pfam" id="PF19295">
    <property type="entry name" value="SufBD_N"/>
    <property type="match status" value="1"/>
</dbReference>
<sequence>MASQEMEQLVRRDYKEGFVTDIESDTVPPGLDESTIAFISNKKGEPEWMLEWRLKAYHQWLKMTPPSWAHLDYPAIDYQAISYYSAPKRPEDRPQSLDEVDPKLLETYEKLGIPLHERAALAGVAVDAVFDSVSVATTFKEKLHEAGVIFCSISEAIREYPELVKQYLGTVVPQGDNYFAALNSAVFTDGSFVFVPEGVTCPMELSTYFRINAANTGQFERTLIICESRAQVSYLEGCTAPMRDENQLHAAVVELVALEDAYIKYSTVQNWYPGDEDGKGGIYNFVTKRGDCRGDRSRISWTQVETGSAITWKYPSCVLRGKDSIGEFYSVAVTNGRQQADTGTKMIHIGEGTRSYIVSKGISAGRANQSYRGLVKVGPRAKNARNFTQCDSLLIGDKCGAHTFPYQEIGNSSATVEHEATTSKIGEDQLFYCQSRGISEEDAVSMIVNGFCKDVFQELPMEFAVEAEALLNVTLEGAVG</sequence>
<dbReference type="InterPro" id="IPR055346">
    <property type="entry name" value="Fe-S_cluster_assembly_SufBD"/>
</dbReference>
<keyword evidence="5" id="KW-1185">Reference proteome</keyword>
<dbReference type="AlphaFoldDB" id="A0A2N7TT77"/>
<dbReference type="NCBIfam" id="TIGR01980">
    <property type="entry name" value="sufB"/>
    <property type="match status" value="1"/>
</dbReference>
<dbReference type="RefSeq" id="WP_102626410.1">
    <property type="nucleotide sequence ID" value="NZ_PDOH01000039.1"/>
</dbReference>
<evidence type="ECO:0000313" key="5">
    <source>
        <dbReference type="Proteomes" id="UP000235346"/>
    </source>
</evidence>
<proteinExistence type="inferred from homology"/>
<comment type="caution">
    <text evidence="4">The sequence shown here is derived from an EMBL/GenBank/DDBJ whole genome shotgun (WGS) entry which is preliminary data.</text>
</comment>
<dbReference type="SUPFAM" id="SSF101960">
    <property type="entry name" value="Stabilizer of iron transporter SufD"/>
    <property type="match status" value="1"/>
</dbReference>
<dbReference type="PANTHER" id="PTHR30508">
    <property type="entry name" value="FES CLUSTER ASSEMBLY PROTEIN SUF"/>
    <property type="match status" value="1"/>
</dbReference>
<evidence type="ECO:0000313" key="4">
    <source>
        <dbReference type="EMBL" id="PMR71389.1"/>
    </source>
</evidence>
<feature type="domain" description="SUF system FeS cluster assembly SufBD N-terminal" evidence="3">
    <location>
        <begin position="140"/>
        <end position="200"/>
    </location>
</feature>
<gene>
    <name evidence="4" type="ORF">C1H66_02910</name>
</gene>
<dbReference type="OrthoDB" id="9803529at2"/>
<dbReference type="PANTHER" id="PTHR30508:SF1">
    <property type="entry name" value="UPF0051 PROTEIN ABCI8, CHLOROPLASTIC-RELATED"/>
    <property type="match status" value="1"/>
</dbReference>
<feature type="domain" description="SUF system FeS cluster assembly SufBD core" evidence="2">
    <location>
        <begin position="209"/>
        <end position="451"/>
    </location>
</feature>
<dbReference type="InterPro" id="IPR045595">
    <property type="entry name" value="SufBD_N"/>
</dbReference>
<evidence type="ECO:0000259" key="2">
    <source>
        <dbReference type="Pfam" id="PF01458"/>
    </source>
</evidence>
<accession>A0A2N7TT77</accession>
<evidence type="ECO:0000256" key="1">
    <source>
        <dbReference type="ARBA" id="ARBA00043967"/>
    </source>
</evidence>
<dbReference type="Pfam" id="PF01458">
    <property type="entry name" value="SUFBD_core"/>
    <property type="match status" value="1"/>
</dbReference>
<name>A0A2N7TT77_9GAMM</name>
<dbReference type="NCBIfam" id="NF008773">
    <property type="entry name" value="PRK11814.1"/>
    <property type="match status" value="1"/>
</dbReference>
<dbReference type="GO" id="GO:0016226">
    <property type="term" value="P:iron-sulfur cluster assembly"/>
    <property type="evidence" value="ECO:0007669"/>
    <property type="project" value="InterPro"/>
</dbReference>
<dbReference type="EMBL" id="PNRE01000016">
    <property type="protein sequence ID" value="PMR71389.1"/>
    <property type="molecule type" value="Genomic_DNA"/>
</dbReference>
<reference evidence="4 5" key="1">
    <citation type="submission" date="2018-01" db="EMBL/GenBank/DDBJ databases">
        <title>Halomonas endophytica sp. nov., isolated from storage liquid in the stems of Populus euphratica.</title>
        <authorList>
            <person name="Chen C."/>
        </authorList>
    </citation>
    <scope>NUCLEOTIDE SEQUENCE [LARGE SCALE GENOMIC DNA]</scope>
    <source>
        <strain evidence="4 5">DSM 26881</strain>
    </source>
</reference>
<organism evidence="4 5">
    <name type="scientific">Halomonas heilongjiangensis</name>
    <dbReference type="NCBI Taxonomy" id="1387883"/>
    <lineage>
        <taxon>Bacteria</taxon>
        <taxon>Pseudomonadati</taxon>
        <taxon>Pseudomonadota</taxon>
        <taxon>Gammaproteobacteria</taxon>
        <taxon>Oceanospirillales</taxon>
        <taxon>Halomonadaceae</taxon>
        <taxon>Halomonas</taxon>
    </lineage>
</organism>
<dbReference type="InterPro" id="IPR037284">
    <property type="entry name" value="SUF_FeS_clus_asmbl_SufBD_sf"/>
</dbReference>
<dbReference type="InterPro" id="IPR000825">
    <property type="entry name" value="SUF_FeS_clus_asmbl_SufBD_core"/>
</dbReference>
<dbReference type="InterPro" id="IPR010231">
    <property type="entry name" value="SUF_FeS_clus_asmbl_SufB"/>
</dbReference>
<evidence type="ECO:0000259" key="3">
    <source>
        <dbReference type="Pfam" id="PF19295"/>
    </source>
</evidence>